<feature type="compositionally biased region" description="Polar residues" evidence="1">
    <location>
        <begin position="424"/>
        <end position="439"/>
    </location>
</feature>
<feature type="region of interest" description="Disordered" evidence="1">
    <location>
        <begin position="267"/>
        <end position="490"/>
    </location>
</feature>
<dbReference type="Gene3D" id="1.20.1270.60">
    <property type="entry name" value="Arfaptin homology (AH) domain/BAR domain"/>
    <property type="match status" value="1"/>
</dbReference>
<dbReference type="GO" id="GO:0005737">
    <property type="term" value="C:cytoplasm"/>
    <property type="evidence" value="ECO:0007669"/>
    <property type="project" value="InterPro"/>
</dbReference>
<dbReference type="InterPro" id="IPR004148">
    <property type="entry name" value="BAR_dom"/>
</dbReference>
<feature type="compositionally biased region" description="Basic and acidic residues" evidence="1">
    <location>
        <begin position="325"/>
        <end position="344"/>
    </location>
</feature>
<accession>A0A292PHW1</accession>
<dbReference type="InterPro" id="IPR027267">
    <property type="entry name" value="AH/BAR_dom_sf"/>
</dbReference>
<feature type="compositionally biased region" description="Polar residues" evidence="1">
    <location>
        <begin position="397"/>
        <end position="408"/>
    </location>
</feature>
<dbReference type="SUPFAM" id="SSF103657">
    <property type="entry name" value="BAR/IMD domain-like"/>
    <property type="match status" value="1"/>
</dbReference>
<evidence type="ECO:0000313" key="4">
    <source>
        <dbReference type="Proteomes" id="UP001412239"/>
    </source>
</evidence>
<organism evidence="3 4">
    <name type="scientific">Tuber aestivum</name>
    <name type="common">summer truffle</name>
    <dbReference type="NCBI Taxonomy" id="59557"/>
    <lineage>
        <taxon>Eukaryota</taxon>
        <taxon>Fungi</taxon>
        <taxon>Dikarya</taxon>
        <taxon>Ascomycota</taxon>
        <taxon>Pezizomycotina</taxon>
        <taxon>Pezizomycetes</taxon>
        <taxon>Pezizales</taxon>
        <taxon>Tuberaceae</taxon>
        <taxon>Tuber</taxon>
    </lineage>
</organism>
<gene>
    <name evidence="3" type="ORF">GSTUAT00009001001</name>
</gene>
<dbReference type="Pfam" id="PF03114">
    <property type="entry name" value="BAR"/>
    <property type="match status" value="1"/>
</dbReference>
<reference evidence="3" key="1">
    <citation type="submission" date="2015-10" db="EMBL/GenBank/DDBJ databases">
        <authorList>
            <person name="Regsiter A."/>
            <person name="william w."/>
        </authorList>
    </citation>
    <scope>NUCLEOTIDE SEQUENCE</scope>
    <source>
        <strain evidence="3">Montdore</strain>
    </source>
</reference>
<dbReference type="Proteomes" id="UP001412239">
    <property type="component" value="Unassembled WGS sequence"/>
</dbReference>
<protein>
    <recommendedName>
        <fullName evidence="2">BAR domain-containing protein</fullName>
    </recommendedName>
</protein>
<evidence type="ECO:0000256" key="1">
    <source>
        <dbReference type="SAM" id="MobiDB-lite"/>
    </source>
</evidence>
<feature type="compositionally biased region" description="Low complexity" evidence="1">
    <location>
        <begin position="440"/>
        <end position="451"/>
    </location>
</feature>
<keyword evidence="4" id="KW-1185">Reference proteome</keyword>
<evidence type="ECO:0000313" key="3">
    <source>
        <dbReference type="EMBL" id="CUS06912.1"/>
    </source>
</evidence>
<feature type="compositionally biased region" description="Basic and acidic residues" evidence="1">
    <location>
        <begin position="409"/>
        <end position="421"/>
    </location>
</feature>
<sequence>MMNKVSSILPIRPGPKEFGLLILWSLQKLDRLKQWAGERMGGEVKTGASDEFQNLEMEMKLRHEGRALWSFDAPGQPLTYDGAEKLHNTMNVYVKSVSQKSMGEDKEKMLPVDVMAQAMISHGEEFESDSVFGNCLIKMGQANEKIARVQDSYVAAASESWLESLERFLTQMKEYQAARKKLESRRLAYDATLSKMQKQKKEDFRVEEELRAQRIKYEESSEDVYRRMGDIQESETETMADLTAFLDAELEYHDRCRDILMGIRQNWPTGLGAKDKKRIRSRTNTAHSFGNGSGIREESPPPPPPQVERPSIRSRVNNTGGSPESDDRSGLFRMPTPDHNDRLSSKPVFHRTNTSPMPGRFSQYESESMARRRSDQGGPPPLPATRTLRSANADVFSDNNSHTSSTRSSPDREKYRYEERSASPARSATPLTSQGLSRTSSNNALSSAYNAPGAGRKQAPPPPPLSRGLKKPPPPPPPAKRSQLASAYEN</sequence>
<dbReference type="SMART" id="SM00721">
    <property type="entry name" value="BAR"/>
    <property type="match status" value="1"/>
</dbReference>
<dbReference type="PROSITE" id="PS51021">
    <property type="entry name" value="BAR"/>
    <property type="match status" value="1"/>
</dbReference>
<feature type="compositionally biased region" description="Pro residues" evidence="1">
    <location>
        <begin position="459"/>
        <end position="479"/>
    </location>
</feature>
<proteinExistence type="predicted"/>
<evidence type="ECO:0000259" key="2">
    <source>
        <dbReference type="PROSITE" id="PS51021"/>
    </source>
</evidence>
<name>A0A292PHW1_9PEZI</name>
<dbReference type="AlphaFoldDB" id="A0A292PHW1"/>
<dbReference type="EMBL" id="LN891282">
    <property type="protein sequence ID" value="CUS06912.1"/>
    <property type="molecule type" value="Genomic_DNA"/>
</dbReference>
<feature type="domain" description="BAR" evidence="2">
    <location>
        <begin position="37"/>
        <end position="276"/>
    </location>
</feature>